<keyword evidence="7 9" id="KW-0472">Membrane</keyword>
<comment type="subcellular location">
    <subcellularLocation>
        <location evidence="1">Cell membrane</location>
        <topology evidence="1">Multi-pass membrane protein</topology>
    </subcellularLocation>
</comment>
<dbReference type="RefSeq" id="WP_062019955.1">
    <property type="nucleotide sequence ID" value="NZ_LQQC01000005.1"/>
</dbReference>
<comment type="similarity">
    <text evidence="2">Belongs to the BCCT transporter (TC 2.A.15) family.</text>
</comment>
<proteinExistence type="inferred from homology"/>
<feature type="transmembrane region" description="Helical" evidence="9">
    <location>
        <begin position="120"/>
        <end position="140"/>
    </location>
</feature>
<gene>
    <name evidence="10" type="primary">betT</name>
    <name evidence="10" type="ORF">Bravens_00464</name>
</gene>
<reference evidence="10 11" key="1">
    <citation type="submission" date="2016-01" db="EMBL/GenBank/DDBJ databases">
        <title>Use of Whole Genome Sequencing to ascertain that Brevibacterium massiliense (Roux, Raoult 2009) is a later heterotypic synonym of Brevibacterium ravenspurgense (Mages 2008).</title>
        <authorList>
            <person name="Bernier A.-M."/>
            <person name="Burdz T."/>
            <person name="Huynh C."/>
            <person name="Pachecho A.L."/>
            <person name="Wiebe D."/>
            <person name="Bonner C."/>
            <person name="Bernard K."/>
        </authorList>
    </citation>
    <scope>NUCLEOTIDE SEQUENCE [LARGE SCALE GENOMIC DNA]</scope>
    <source>
        <strain evidence="10 11">CCUG56047</strain>
    </source>
</reference>
<feature type="transmembrane region" description="Helical" evidence="9">
    <location>
        <begin position="375"/>
        <end position="395"/>
    </location>
</feature>
<evidence type="ECO:0000256" key="8">
    <source>
        <dbReference type="SAM" id="MobiDB-lite"/>
    </source>
</evidence>
<accession>A0A150HAR7</accession>
<evidence type="ECO:0000256" key="4">
    <source>
        <dbReference type="ARBA" id="ARBA00022475"/>
    </source>
</evidence>
<evidence type="ECO:0000256" key="2">
    <source>
        <dbReference type="ARBA" id="ARBA00005658"/>
    </source>
</evidence>
<dbReference type="NCBIfam" id="TIGR00842">
    <property type="entry name" value="bcct"/>
    <property type="match status" value="1"/>
</dbReference>
<dbReference type="PANTHER" id="PTHR30047">
    <property type="entry name" value="HIGH-AFFINITY CHOLINE TRANSPORT PROTEIN-RELATED"/>
    <property type="match status" value="1"/>
</dbReference>
<dbReference type="Pfam" id="PF02028">
    <property type="entry name" value="BCCT"/>
    <property type="match status" value="1"/>
</dbReference>
<organism evidence="10 11">
    <name type="scientific">Brevibacterium ravenspurgense</name>
    <dbReference type="NCBI Taxonomy" id="479117"/>
    <lineage>
        <taxon>Bacteria</taxon>
        <taxon>Bacillati</taxon>
        <taxon>Actinomycetota</taxon>
        <taxon>Actinomycetes</taxon>
        <taxon>Micrococcales</taxon>
        <taxon>Brevibacteriaceae</taxon>
        <taxon>Brevibacterium</taxon>
    </lineage>
</organism>
<evidence type="ECO:0000256" key="9">
    <source>
        <dbReference type="SAM" id="Phobius"/>
    </source>
</evidence>
<sequence>MSSTPSNPKPQSQTAAGGTSSAVGEVEPELRPQVTSPKVKPVVLGVTGVFIALVAGWALFFTESAEATLGVLVGWIGNWFGWFYILLATAILVFVVVLALRYSKIRLGKDTDRPEYSTFAWASMLFAAGIGTDVMFFAVAEPASQYLAPPVTEAGSLDAAREGTVWTLFHYGITGWGMYTLMGIALGYFAHRKGLPLAVRSALYPLFGKRIKGGVGNAVDIATVLGTIFGVATSLGIGVVMLNVGLDIMFGIDQGTPAQVGLVVVAVLVAIVSATSGVDKGIRILSQLNVVLALVLAGWVLVFGDTAFLLRAATMNVGDFISMFPGLTLDTMAYDHPAEWMNLWTLFFWAWWVAWASFVGMFLARISKGRTLGQFVIGTLTIPFIYILMWVTMFGNTAIARIRSGDTAFAEAAVETPESGFYMLLQDFPGAFFLVGLATFVGLLFYVTSADSGALVMANLTSRLPDAETDAKPWVRILWAVATGVLTIAMLVVGGITALQYATVVMGLPFAFVMILVAIGLLRALEGERKQTHAMMDSLRSQVVGAGGVVGGGAGAGAAGGAGAGAGSWRNRLRRQFGNVSLRSTQERMSEVVIPALEEVAAELREQGVDAQIVREDDVSKKIKHSVSLTVQGTHEMLENFDYTAQIRQIKAATYGTRMREADDVSSQLEVKVPGGGTYDILDYSRERIAHDVLDHYTWWLNSNVAVTEETKVGE</sequence>
<feature type="transmembrane region" description="Helical" evidence="9">
    <location>
        <begin position="81"/>
        <end position="100"/>
    </location>
</feature>
<feature type="transmembrane region" description="Helical" evidence="9">
    <location>
        <begin position="477"/>
        <end position="498"/>
    </location>
</feature>
<feature type="transmembrane region" description="Helical" evidence="9">
    <location>
        <begin position="431"/>
        <end position="456"/>
    </location>
</feature>
<dbReference type="EMBL" id="LQQC01000005">
    <property type="protein sequence ID" value="KXZ59217.1"/>
    <property type="molecule type" value="Genomic_DNA"/>
</dbReference>
<dbReference type="InterPro" id="IPR000060">
    <property type="entry name" value="BCCT_transptr"/>
</dbReference>
<keyword evidence="6 9" id="KW-1133">Transmembrane helix</keyword>
<comment type="caution">
    <text evidence="10">The sequence shown here is derived from an EMBL/GenBank/DDBJ whole genome shotgun (WGS) entry which is preliminary data.</text>
</comment>
<feature type="transmembrane region" description="Helical" evidence="9">
    <location>
        <begin position="504"/>
        <end position="525"/>
    </location>
</feature>
<evidence type="ECO:0000313" key="10">
    <source>
        <dbReference type="EMBL" id="KXZ59217.1"/>
    </source>
</evidence>
<dbReference type="Proteomes" id="UP000243589">
    <property type="component" value="Unassembled WGS sequence"/>
</dbReference>
<feature type="transmembrane region" description="Helical" evidence="9">
    <location>
        <begin position="258"/>
        <end position="278"/>
    </location>
</feature>
<feature type="region of interest" description="Disordered" evidence="8">
    <location>
        <begin position="1"/>
        <end position="22"/>
    </location>
</feature>
<name>A0A150HAR7_9MICO</name>
<dbReference type="PATRIC" id="fig|479117.4.peg.464"/>
<evidence type="ECO:0000313" key="11">
    <source>
        <dbReference type="Proteomes" id="UP000243589"/>
    </source>
</evidence>
<feature type="transmembrane region" description="Helical" evidence="9">
    <location>
        <begin position="219"/>
        <end position="246"/>
    </location>
</feature>
<keyword evidence="11" id="KW-1185">Reference proteome</keyword>
<evidence type="ECO:0000256" key="3">
    <source>
        <dbReference type="ARBA" id="ARBA00022448"/>
    </source>
</evidence>
<dbReference type="GO" id="GO:0005886">
    <property type="term" value="C:plasma membrane"/>
    <property type="evidence" value="ECO:0007669"/>
    <property type="project" value="UniProtKB-SubCell"/>
</dbReference>
<evidence type="ECO:0000256" key="1">
    <source>
        <dbReference type="ARBA" id="ARBA00004651"/>
    </source>
</evidence>
<evidence type="ECO:0000256" key="6">
    <source>
        <dbReference type="ARBA" id="ARBA00022989"/>
    </source>
</evidence>
<feature type="transmembrane region" description="Helical" evidence="9">
    <location>
        <begin position="343"/>
        <end position="363"/>
    </location>
</feature>
<keyword evidence="3" id="KW-0813">Transport</keyword>
<feature type="transmembrane region" description="Helical" evidence="9">
    <location>
        <begin position="290"/>
        <end position="310"/>
    </location>
</feature>
<protein>
    <submittedName>
        <fullName evidence="10">High-affinity choline transport protein</fullName>
    </submittedName>
</protein>
<dbReference type="AlphaFoldDB" id="A0A150HAR7"/>
<dbReference type="NCBIfam" id="NF007399">
    <property type="entry name" value="PRK09928.1"/>
    <property type="match status" value="1"/>
</dbReference>
<dbReference type="PANTHER" id="PTHR30047:SF7">
    <property type="entry name" value="HIGH-AFFINITY CHOLINE TRANSPORT PROTEIN"/>
    <property type="match status" value="1"/>
</dbReference>
<dbReference type="GO" id="GO:0022857">
    <property type="term" value="F:transmembrane transporter activity"/>
    <property type="evidence" value="ECO:0007669"/>
    <property type="project" value="InterPro"/>
</dbReference>
<feature type="transmembrane region" description="Helical" evidence="9">
    <location>
        <begin position="41"/>
        <end position="61"/>
    </location>
</feature>
<feature type="transmembrane region" description="Helical" evidence="9">
    <location>
        <begin position="168"/>
        <end position="190"/>
    </location>
</feature>
<keyword evidence="5 9" id="KW-0812">Transmembrane</keyword>
<evidence type="ECO:0000256" key="5">
    <source>
        <dbReference type="ARBA" id="ARBA00022692"/>
    </source>
</evidence>
<evidence type="ECO:0000256" key="7">
    <source>
        <dbReference type="ARBA" id="ARBA00023136"/>
    </source>
</evidence>
<keyword evidence="4" id="KW-1003">Cell membrane</keyword>